<keyword evidence="3" id="KW-1185">Reference proteome</keyword>
<gene>
    <name evidence="2" type="ORF">SAMN05444170_5797</name>
</gene>
<proteinExistence type="predicted"/>
<name>A0A1M7UMH9_9BRAD</name>
<accession>A0A1M7UMH9</accession>
<protein>
    <submittedName>
        <fullName evidence="2">Uncharacterized protein</fullName>
    </submittedName>
</protein>
<sequence length="222" mass="24474">MNFSNSAAGADQLSSQTDVPTSPAGASQMPRYGAEPERVPAISKAQAGGHCVTRRTAMNIAISSAALAGAQPAALADEMDDAKLLAMKERISTLYEKAHEHDEEIGRLHEITYNALREQNLPWEQVKIMPESLERDRLVRLSNPFHDEIEALVKQMWTIPASSSAAKAAKVWVLLHCVMGFDWLETESAIEWDIGLARELFFELAGLEKAPELRSEFADLEA</sequence>
<dbReference type="EMBL" id="LT670849">
    <property type="protein sequence ID" value="SHN84154.1"/>
    <property type="molecule type" value="Genomic_DNA"/>
</dbReference>
<dbReference type="Proteomes" id="UP000184096">
    <property type="component" value="Chromosome I"/>
</dbReference>
<organism evidence="2 3">
    <name type="scientific">Bradyrhizobium erythrophlei</name>
    <dbReference type="NCBI Taxonomy" id="1437360"/>
    <lineage>
        <taxon>Bacteria</taxon>
        <taxon>Pseudomonadati</taxon>
        <taxon>Pseudomonadota</taxon>
        <taxon>Alphaproteobacteria</taxon>
        <taxon>Hyphomicrobiales</taxon>
        <taxon>Nitrobacteraceae</taxon>
        <taxon>Bradyrhizobium</taxon>
    </lineage>
</organism>
<evidence type="ECO:0000313" key="3">
    <source>
        <dbReference type="Proteomes" id="UP000184096"/>
    </source>
</evidence>
<reference evidence="3" key="1">
    <citation type="submission" date="2016-11" db="EMBL/GenBank/DDBJ databases">
        <authorList>
            <person name="Varghese N."/>
            <person name="Submissions S."/>
        </authorList>
    </citation>
    <scope>NUCLEOTIDE SEQUENCE [LARGE SCALE GENOMIC DNA]</scope>
    <source>
        <strain evidence="3">GAS401</strain>
    </source>
</reference>
<evidence type="ECO:0000313" key="2">
    <source>
        <dbReference type="EMBL" id="SHN84154.1"/>
    </source>
</evidence>
<evidence type="ECO:0000256" key="1">
    <source>
        <dbReference type="SAM" id="MobiDB-lite"/>
    </source>
</evidence>
<feature type="region of interest" description="Disordered" evidence="1">
    <location>
        <begin position="1"/>
        <end position="35"/>
    </location>
</feature>
<dbReference type="RefSeq" id="WP_156898777.1">
    <property type="nucleotide sequence ID" value="NZ_LT670849.1"/>
</dbReference>
<feature type="compositionally biased region" description="Polar residues" evidence="1">
    <location>
        <begin position="1"/>
        <end position="20"/>
    </location>
</feature>
<dbReference type="AlphaFoldDB" id="A0A1M7UMH9"/>